<dbReference type="RefSeq" id="WP_161040477.1">
    <property type="nucleotide sequence ID" value="NZ_WWCM01000013.1"/>
</dbReference>
<keyword evidence="1" id="KW-0732">Signal</keyword>
<dbReference type="EMBL" id="WWCM01000013">
    <property type="protein sequence ID" value="MYM41164.1"/>
    <property type="molecule type" value="Genomic_DNA"/>
</dbReference>
<feature type="chain" id="PRO_5045538814" evidence="1">
    <location>
        <begin position="23"/>
        <end position="110"/>
    </location>
</feature>
<feature type="signal peptide" evidence="1">
    <location>
        <begin position="1"/>
        <end position="22"/>
    </location>
</feature>
<evidence type="ECO:0000313" key="3">
    <source>
        <dbReference type="Proteomes" id="UP000478090"/>
    </source>
</evidence>
<evidence type="ECO:0000256" key="1">
    <source>
        <dbReference type="SAM" id="SignalP"/>
    </source>
</evidence>
<gene>
    <name evidence="2" type="ORF">GTP27_17745</name>
</gene>
<proteinExistence type="predicted"/>
<dbReference type="Proteomes" id="UP000478090">
    <property type="component" value="Unassembled WGS sequence"/>
</dbReference>
<comment type="caution">
    <text evidence="2">The sequence shown here is derived from an EMBL/GenBank/DDBJ whole genome shotgun (WGS) entry which is preliminary data.</text>
</comment>
<organism evidence="2 3">
    <name type="scientific">Duganella qianjiadongensis</name>
    <dbReference type="NCBI Taxonomy" id="2692176"/>
    <lineage>
        <taxon>Bacteria</taxon>
        <taxon>Pseudomonadati</taxon>
        <taxon>Pseudomonadota</taxon>
        <taxon>Betaproteobacteria</taxon>
        <taxon>Burkholderiales</taxon>
        <taxon>Oxalobacteraceae</taxon>
        <taxon>Telluria group</taxon>
        <taxon>Duganella</taxon>
    </lineage>
</organism>
<evidence type="ECO:0000313" key="2">
    <source>
        <dbReference type="EMBL" id="MYM41164.1"/>
    </source>
</evidence>
<accession>A0ABW9VNN3</accession>
<name>A0ABW9VNN3_9BURK</name>
<sequence length="110" mass="12471">MKIASHLAISLLYLPSPLPVHAAEDQWLVIDQGWSQVQKTEWYTTSQGARLIPKDWLTALEQSGSDNKFLQPSHTEVFRYLTDAVSASLPLGFVIDRQNDRDFSAITELR</sequence>
<keyword evidence="3" id="KW-1185">Reference proteome</keyword>
<reference evidence="2 3" key="1">
    <citation type="submission" date="2019-12" db="EMBL/GenBank/DDBJ databases">
        <title>Novel species isolated from a subtropical stream in China.</title>
        <authorList>
            <person name="Lu H."/>
        </authorList>
    </citation>
    <scope>NUCLEOTIDE SEQUENCE [LARGE SCALE GENOMIC DNA]</scope>
    <source>
        <strain evidence="2 3">CY13W</strain>
    </source>
</reference>
<protein>
    <submittedName>
        <fullName evidence="2">Uncharacterized protein</fullName>
    </submittedName>
</protein>